<dbReference type="Proteomes" id="UP001620626">
    <property type="component" value="Unassembled WGS sequence"/>
</dbReference>
<dbReference type="InterPro" id="IPR000571">
    <property type="entry name" value="Znf_CCCH"/>
</dbReference>
<dbReference type="AlphaFoldDB" id="A0ABD2LS50"/>
<keyword evidence="3 5" id="KW-0862">Zinc</keyword>
<dbReference type="PROSITE" id="PS50103">
    <property type="entry name" value="ZF_C3H1"/>
    <property type="match status" value="1"/>
</dbReference>
<evidence type="ECO:0000256" key="5">
    <source>
        <dbReference type="PROSITE-ProRule" id="PRU00723"/>
    </source>
</evidence>
<evidence type="ECO:0000256" key="4">
    <source>
        <dbReference type="ARBA" id="ARBA00022884"/>
    </source>
</evidence>
<name>A0ABD2LS50_9BILA</name>
<keyword evidence="2 5" id="KW-0863">Zinc-finger</keyword>
<feature type="zinc finger region" description="C3H1-type" evidence="5">
    <location>
        <begin position="13"/>
        <end position="41"/>
    </location>
</feature>
<dbReference type="EMBL" id="JBICBT010000297">
    <property type="protein sequence ID" value="KAL3118058.1"/>
    <property type="molecule type" value="Genomic_DNA"/>
</dbReference>
<keyword evidence="8" id="KW-1185">Reference proteome</keyword>
<comment type="caution">
    <text evidence="7">The sequence shown here is derived from an EMBL/GenBank/DDBJ whole genome shotgun (WGS) entry which is preliminary data.</text>
</comment>
<gene>
    <name evidence="7" type="ORF">niasHT_004861</name>
</gene>
<evidence type="ECO:0000313" key="8">
    <source>
        <dbReference type="Proteomes" id="UP001620626"/>
    </source>
</evidence>
<dbReference type="GO" id="GO:0008270">
    <property type="term" value="F:zinc ion binding"/>
    <property type="evidence" value="ECO:0007669"/>
    <property type="project" value="UniProtKB-KW"/>
</dbReference>
<reference evidence="7 8" key="1">
    <citation type="submission" date="2024-10" db="EMBL/GenBank/DDBJ databases">
        <authorList>
            <person name="Kim D."/>
        </authorList>
    </citation>
    <scope>NUCLEOTIDE SEQUENCE [LARGE SCALE GENOMIC DNA]</scope>
    <source>
        <strain evidence="7">BH-2024</strain>
    </source>
</reference>
<keyword evidence="1 5" id="KW-0479">Metal-binding</keyword>
<proteinExistence type="predicted"/>
<dbReference type="Pfam" id="PF00642">
    <property type="entry name" value="zf-CCCH"/>
    <property type="match status" value="1"/>
</dbReference>
<dbReference type="InterPro" id="IPR045137">
    <property type="entry name" value="RBM26/27"/>
</dbReference>
<dbReference type="GO" id="GO:0003723">
    <property type="term" value="F:RNA binding"/>
    <property type="evidence" value="ECO:0007669"/>
    <property type="project" value="UniProtKB-KW"/>
</dbReference>
<dbReference type="InterPro" id="IPR036855">
    <property type="entry name" value="Znf_CCCH_sf"/>
</dbReference>
<dbReference type="PANTHER" id="PTHR14398:SF0">
    <property type="entry name" value="ZINC FINGER PROTEIN SWM"/>
    <property type="match status" value="1"/>
</dbReference>
<keyword evidence="4" id="KW-0694">RNA-binding</keyword>
<dbReference type="PANTHER" id="PTHR14398">
    <property type="entry name" value="RNA RECOGNITION RRM/RNP DOMAIN"/>
    <property type="match status" value="1"/>
</dbReference>
<protein>
    <recommendedName>
        <fullName evidence="6">C3H1-type domain-containing protein</fullName>
    </recommendedName>
</protein>
<evidence type="ECO:0000259" key="6">
    <source>
        <dbReference type="PROSITE" id="PS50103"/>
    </source>
</evidence>
<accession>A0ABD2LS50</accession>
<evidence type="ECO:0000256" key="3">
    <source>
        <dbReference type="ARBA" id="ARBA00022833"/>
    </source>
</evidence>
<sequence>MTNKLIRKPAHPTHRRAQCRDFFGKGFCLRGNKCRFNHGLNPIVVDDSERFKVPATVNPNPPPPGMEEKAKTTSFVDLLLTPAVARDTDRPMFVPFY</sequence>
<dbReference type="Gene3D" id="4.10.1000.10">
    <property type="entry name" value="Zinc finger, CCCH-type"/>
    <property type="match status" value="1"/>
</dbReference>
<evidence type="ECO:0000313" key="7">
    <source>
        <dbReference type="EMBL" id="KAL3118058.1"/>
    </source>
</evidence>
<evidence type="ECO:0000256" key="1">
    <source>
        <dbReference type="ARBA" id="ARBA00022723"/>
    </source>
</evidence>
<feature type="domain" description="C3H1-type" evidence="6">
    <location>
        <begin position="13"/>
        <end position="41"/>
    </location>
</feature>
<evidence type="ECO:0000256" key="2">
    <source>
        <dbReference type="ARBA" id="ARBA00022771"/>
    </source>
</evidence>
<dbReference type="SUPFAM" id="SSF90229">
    <property type="entry name" value="CCCH zinc finger"/>
    <property type="match status" value="1"/>
</dbReference>
<organism evidence="7 8">
    <name type="scientific">Heterodera trifolii</name>
    <dbReference type="NCBI Taxonomy" id="157864"/>
    <lineage>
        <taxon>Eukaryota</taxon>
        <taxon>Metazoa</taxon>
        <taxon>Ecdysozoa</taxon>
        <taxon>Nematoda</taxon>
        <taxon>Chromadorea</taxon>
        <taxon>Rhabditida</taxon>
        <taxon>Tylenchina</taxon>
        <taxon>Tylenchomorpha</taxon>
        <taxon>Tylenchoidea</taxon>
        <taxon>Heteroderidae</taxon>
        <taxon>Heteroderinae</taxon>
        <taxon>Heterodera</taxon>
    </lineage>
</organism>